<name>A0A382BN96_9ZZZZ</name>
<organism evidence="1">
    <name type="scientific">marine metagenome</name>
    <dbReference type="NCBI Taxonomy" id="408172"/>
    <lineage>
        <taxon>unclassified sequences</taxon>
        <taxon>metagenomes</taxon>
        <taxon>ecological metagenomes</taxon>
    </lineage>
</organism>
<proteinExistence type="predicted"/>
<gene>
    <name evidence="1" type="ORF">METZ01_LOCUS167998</name>
</gene>
<evidence type="ECO:0000313" key="1">
    <source>
        <dbReference type="EMBL" id="SVB15144.1"/>
    </source>
</evidence>
<dbReference type="AlphaFoldDB" id="A0A382BN96"/>
<sequence length="122" mass="13963">MREIMTIDVHIQSQIRENYGAHDWNGTGDCPQMWKCKGGEDYIIKGAPSVEDAVDFVHCYIVGDPDEYSSEELLGGSEVPSNFQTEMESFSNGELSPCRVEWLSRFEKFPTNKLMKDYFHDA</sequence>
<reference evidence="1" key="1">
    <citation type="submission" date="2018-05" db="EMBL/GenBank/DDBJ databases">
        <authorList>
            <person name="Lanie J.A."/>
            <person name="Ng W.-L."/>
            <person name="Kazmierczak K.M."/>
            <person name="Andrzejewski T.M."/>
            <person name="Davidsen T.M."/>
            <person name="Wayne K.J."/>
            <person name="Tettelin H."/>
            <person name="Glass J.I."/>
            <person name="Rusch D."/>
            <person name="Podicherti R."/>
            <person name="Tsui H.-C.T."/>
            <person name="Winkler M.E."/>
        </authorList>
    </citation>
    <scope>NUCLEOTIDE SEQUENCE</scope>
</reference>
<protein>
    <submittedName>
        <fullName evidence="1">Uncharacterized protein</fullName>
    </submittedName>
</protein>
<accession>A0A382BN96</accession>
<dbReference type="EMBL" id="UINC01030555">
    <property type="protein sequence ID" value="SVB15144.1"/>
    <property type="molecule type" value="Genomic_DNA"/>
</dbReference>